<dbReference type="Proteomes" id="UP000037237">
    <property type="component" value="Unassembled WGS sequence"/>
</dbReference>
<organism evidence="1 2">
    <name type="scientific">miscellaneous Crenarchaeota group-1 archaeon SG8-32-1</name>
    <dbReference type="NCBI Taxonomy" id="1685124"/>
    <lineage>
        <taxon>Archaea</taxon>
        <taxon>Candidatus Bathyarchaeota</taxon>
        <taxon>MCG-1</taxon>
    </lineage>
</organism>
<sequence length="505" mass="53362">MGFNDLNRTKISPGGSQKVEITGPASAFGEVTVEQPTPVAQGDFVYGIINSQTFTTSSFASGSISVVSGNAVLESGNNPYGSATVLLRRGLDYRPGQGSLMRATARFDTPRTGSAQFVGAGSAESGYFVGYFADQFGVLHSQRGSREARKYTVTAAAGTANLTVTLDGDSIVVPVSASTIVSTAYQLSNADYSQVGKGWLTDIISGSVFFLSARSGTEYTGSYSITGGTIAGTFTRVMSGQNQVNNFTPSSSFNIDKLDGTGPTGMILDPSKGNVFEIGIQYLGYGNAKFGIEDPETGVIAPFHMIKNANARTTTVLKNPNLNILATSTNIGGTQNTALKTASMAAFTEGQVKFYDPKFAKAFSFSGINESSYVPLATFKVNRIFNNQSCFGEMDILRLAGSNETNNKTLIVALFLDAEVSGGPDFQFIDEQQSIVSIAEFDPSTDTFVGSPIPFYQLVVGSESSEKEDLTSLSLISGVGRTVTIGIKTSGAVTGEVSINWFEQQ</sequence>
<protein>
    <submittedName>
        <fullName evidence="1">Uncharacterized protein</fullName>
    </submittedName>
</protein>
<evidence type="ECO:0000313" key="1">
    <source>
        <dbReference type="EMBL" id="KON33203.1"/>
    </source>
</evidence>
<proteinExistence type="predicted"/>
<comment type="caution">
    <text evidence="1">The sequence shown here is derived from an EMBL/GenBank/DDBJ whole genome shotgun (WGS) entry which is preliminary data.</text>
</comment>
<gene>
    <name evidence="1" type="ORF">AC477_01795</name>
</gene>
<evidence type="ECO:0000313" key="2">
    <source>
        <dbReference type="Proteomes" id="UP000037237"/>
    </source>
</evidence>
<dbReference type="EMBL" id="LFWU01000036">
    <property type="protein sequence ID" value="KON33203.1"/>
    <property type="molecule type" value="Genomic_DNA"/>
</dbReference>
<accession>A0A0M0BX54</accession>
<name>A0A0M0BX54_9ARCH</name>
<dbReference type="AlphaFoldDB" id="A0A0M0BX54"/>
<reference evidence="1 2" key="1">
    <citation type="submission" date="2015-06" db="EMBL/GenBank/DDBJ databases">
        <title>New insights into the roles of widespread benthic archaea in carbon and nitrogen cycling.</title>
        <authorList>
            <person name="Lazar C.S."/>
            <person name="Baker B.J."/>
            <person name="Seitz K.W."/>
            <person name="Hyde A.S."/>
            <person name="Dick G.J."/>
            <person name="Hinrichs K.-U."/>
            <person name="Teske A.P."/>
        </authorList>
    </citation>
    <scope>NUCLEOTIDE SEQUENCE [LARGE SCALE GENOMIC DNA]</scope>
    <source>
        <strain evidence="1">SG8-32-1</strain>
    </source>
</reference>